<evidence type="ECO:0000256" key="1">
    <source>
        <dbReference type="PROSITE-ProRule" id="PRU00042"/>
    </source>
</evidence>
<dbReference type="PROSITE" id="PS00028">
    <property type="entry name" value="ZINC_FINGER_C2H2_1"/>
    <property type="match status" value="1"/>
</dbReference>
<evidence type="ECO:0000259" key="3">
    <source>
        <dbReference type="PROSITE" id="PS50157"/>
    </source>
</evidence>
<name>A0AAN9CER5_9TELE</name>
<dbReference type="Gene3D" id="3.30.160.60">
    <property type="entry name" value="Classic Zinc Finger"/>
    <property type="match status" value="1"/>
</dbReference>
<keyword evidence="5" id="KW-1185">Reference proteome</keyword>
<sequence>MQGTSESDLSFNYDKDQFCELQRTEPEPDPEESEDMGTWTHTLHQEADSDESLLKREDRIVSVKMKEATRCTHSGCLCECFLPGRHHIRSCDRCDHGWVAHAVGKLCPALVCSGQVEIVHSNGVFDIGSLILFGTQALPVRMKILLDRLFSVLTHTQVLNIIHTLGWTLRDYVRGYMLQDCMGKVLDRWVSMSPEDEVVTLQQFLRFGETKPIVELMFEEIRPGTDPSPSEERDHSRNPALPQAFPVISAPLFPADPRPVPQTLSKPSACETRNSEINTRQEHAEPRLHDPSGTRERRHGSSAGKGRVSCDACAKTFYDKGTLKIHFNAVHLKIKHRCTISGCNMMFSSLRSRNRHSANPNPRLHAALEHVTRRFRPVSMATTNTRLHAALDHVTRGRTPVSIATTETRLHTALDHVNRGRTPVSITTTETRLHATLDHVTGGCTPVSIATTHTVSTDHRPGVCEAHNIIGGKGGATGNRAANQNGRGDLIDMAPQKKSRKSSTPLKFKPEVRSENDGDHVTISPRRLVNSLHGNKHHTFNTRNYKRLPKTPYGYRSSVEEGNDWMMGEVPRVEDERRERCRHLLKVKEEMSDPSCDCRGHRHSNL</sequence>
<comment type="caution">
    <text evidence="4">The sequence shown here is derived from an EMBL/GenBank/DDBJ whole genome shotgun (WGS) entry which is preliminary data.</text>
</comment>
<reference evidence="4 5" key="1">
    <citation type="submission" date="2024-02" db="EMBL/GenBank/DDBJ databases">
        <title>Chromosome-level genome assembly of the Eurasian Minnow (Phoxinus phoxinus).</title>
        <authorList>
            <person name="Oriowo T.O."/>
            <person name="Martin S."/>
            <person name="Stange M."/>
            <person name="Chrysostomakis Y."/>
            <person name="Brown T."/>
            <person name="Winkler S."/>
            <person name="Kukowka S."/>
            <person name="Myers E.W."/>
            <person name="Bohne A."/>
        </authorList>
    </citation>
    <scope>NUCLEOTIDE SEQUENCE [LARGE SCALE GENOMIC DNA]</scope>
    <source>
        <strain evidence="4">ZFMK-TIS-60720</strain>
        <tissue evidence="4">Whole Organism</tissue>
    </source>
</reference>
<protein>
    <recommendedName>
        <fullName evidence="3">C2H2-type domain-containing protein</fullName>
    </recommendedName>
</protein>
<keyword evidence="1" id="KW-0479">Metal-binding</keyword>
<gene>
    <name evidence="4" type="ORF">R3I93_019213</name>
</gene>
<dbReference type="InterPro" id="IPR040436">
    <property type="entry name" value="Disconnected-like"/>
</dbReference>
<dbReference type="GO" id="GO:0008270">
    <property type="term" value="F:zinc ion binding"/>
    <property type="evidence" value="ECO:0007669"/>
    <property type="project" value="UniProtKB-KW"/>
</dbReference>
<dbReference type="Proteomes" id="UP001364617">
    <property type="component" value="Unassembled WGS sequence"/>
</dbReference>
<feature type="compositionally biased region" description="Basic and acidic residues" evidence="2">
    <location>
        <begin position="508"/>
        <end position="520"/>
    </location>
</feature>
<dbReference type="GO" id="GO:0006355">
    <property type="term" value="P:regulation of DNA-templated transcription"/>
    <property type="evidence" value="ECO:0007669"/>
    <property type="project" value="TreeGrafter"/>
</dbReference>
<organism evidence="4 5">
    <name type="scientific">Phoxinus phoxinus</name>
    <name type="common">Eurasian minnow</name>
    <dbReference type="NCBI Taxonomy" id="58324"/>
    <lineage>
        <taxon>Eukaryota</taxon>
        <taxon>Metazoa</taxon>
        <taxon>Chordata</taxon>
        <taxon>Craniata</taxon>
        <taxon>Vertebrata</taxon>
        <taxon>Euteleostomi</taxon>
        <taxon>Actinopterygii</taxon>
        <taxon>Neopterygii</taxon>
        <taxon>Teleostei</taxon>
        <taxon>Ostariophysi</taxon>
        <taxon>Cypriniformes</taxon>
        <taxon>Leuciscidae</taxon>
        <taxon>Phoxininae</taxon>
        <taxon>Phoxinus</taxon>
    </lineage>
</organism>
<dbReference type="SMART" id="SM00355">
    <property type="entry name" value="ZnF_C2H2"/>
    <property type="match status" value="2"/>
</dbReference>
<dbReference type="GO" id="GO:0005634">
    <property type="term" value="C:nucleus"/>
    <property type="evidence" value="ECO:0007669"/>
    <property type="project" value="TreeGrafter"/>
</dbReference>
<feature type="compositionally biased region" description="Polar residues" evidence="2">
    <location>
        <begin position="262"/>
        <end position="278"/>
    </location>
</feature>
<feature type="compositionally biased region" description="Basic and acidic residues" evidence="2">
    <location>
        <begin position="279"/>
        <end position="295"/>
    </location>
</feature>
<feature type="region of interest" description="Disordered" evidence="2">
    <location>
        <begin position="496"/>
        <end position="520"/>
    </location>
</feature>
<accession>A0AAN9CER5</accession>
<feature type="domain" description="C2H2-type" evidence="3">
    <location>
        <begin position="308"/>
        <end position="336"/>
    </location>
</feature>
<dbReference type="AlphaFoldDB" id="A0AAN9CER5"/>
<dbReference type="PANTHER" id="PTHR15021:SF0">
    <property type="entry name" value="DISCO-RELATED, ISOFORM A-RELATED"/>
    <property type="match status" value="1"/>
</dbReference>
<evidence type="ECO:0000256" key="2">
    <source>
        <dbReference type="SAM" id="MobiDB-lite"/>
    </source>
</evidence>
<dbReference type="PROSITE" id="PS50157">
    <property type="entry name" value="ZINC_FINGER_C2H2_2"/>
    <property type="match status" value="1"/>
</dbReference>
<feature type="region of interest" description="Disordered" evidence="2">
    <location>
        <begin position="222"/>
        <end position="241"/>
    </location>
</feature>
<evidence type="ECO:0000313" key="5">
    <source>
        <dbReference type="Proteomes" id="UP001364617"/>
    </source>
</evidence>
<feature type="region of interest" description="Disordered" evidence="2">
    <location>
        <begin position="256"/>
        <end position="307"/>
    </location>
</feature>
<keyword evidence="1" id="KW-0862">Zinc</keyword>
<evidence type="ECO:0000313" key="4">
    <source>
        <dbReference type="EMBL" id="KAK7132890.1"/>
    </source>
</evidence>
<dbReference type="InterPro" id="IPR013087">
    <property type="entry name" value="Znf_C2H2_type"/>
</dbReference>
<dbReference type="PANTHER" id="PTHR15021">
    <property type="entry name" value="DISCONNECTED-RELATED"/>
    <property type="match status" value="1"/>
</dbReference>
<dbReference type="EMBL" id="JAYKXH010000020">
    <property type="protein sequence ID" value="KAK7132890.1"/>
    <property type="molecule type" value="Genomic_DNA"/>
</dbReference>
<proteinExistence type="predicted"/>
<keyword evidence="1" id="KW-0863">Zinc-finger</keyword>